<dbReference type="EMBL" id="CADIKM010000008">
    <property type="protein sequence ID" value="CAB3786849.1"/>
    <property type="molecule type" value="Genomic_DNA"/>
</dbReference>
<reference evidence="2 3" key="1">
    <citation type="submission" date="2020-04" db="EMBL/GenBank/DDBJ databases">
        <authorList>
            <person name="De Canck E."/>
        </authorList>
    </citation>
    <scope>NUCLEOTIDE SEQUENCE [LARGE SCALE GENOMIC DNA]</scope>
    <source>
        <strain evidence="2 3">LMG 28138</strain>
    </source>
</reference>
<keyword evidence="3" id="KW-1185">Reference proteome</keyword>
<protein>
    <submittedName>
        <fullName evidence="2">Uncharacterized protein</fullName>
    </submittedName>
</protein>
<proteinExistence type="predicted"/>
<keyword evidence="1" id="KW-0732">Signal</keyword>
<evidence type="ECO:0000313" key="3">
    <source>
        <dbReference type="Proteomes" id="UP000494115"/>
    </source>
</evidence>
<organism evidence="2 3">
    <name type="scientific">Pararobbsia alpina</name>
    <dbReference type="NCBI Taxonomy" id="621374"/>
    <lineage>
        <taxon>Bacteria</taxon>
        <taxon>Pseudomonadati</taxon>
        <taxon>Pseudomonadota</taxon>
        <taxon>Betaproteobacteria</taxon>
        <taxon>Burkholderiales</taxon>
        <taxon>Burkholderiaceae</taxon>
        <taxon>Pararobbsia</taxon>
    </lineage>
</organism>
<sequence length="98" mass="10250">MTAHTLTFLLLAAVASKAVYAGSIEDNLNRSTTVARPSSVDADCRQWTAAPIQFGAGKTSVDLGRLALEMAANAAAARSGVYHTAPRSHLCDRSAFAN</sequence>
<feature type="signal peptide" evidence="1">
    <location>
        <begin position="1"/>
        <end position="21"/>
    </location>
</feature>
<accession>A0A6S7B611</accession>
<dbReference type="Proteomes" id="UP000494115">
    <property type="component" value="Unassembled WGS sequence"/>
</dbReference>
<gene>
    <name evidence="2" type="ORF">LMG28138_02308</name>
</gene>
<feature type="chain" id="PRO_5028831164" evidence="1">
    <location>
        <begin position="22"/>
        <end position="98"/>
    </location>
</feature>
<dbReference type="AlphaFoldDB" id="A0A6S7B611"/>
<name>A0A6S7B611_9BURK</name>
<evidence type="ECO:0000256" key="1">
    <source>
        <dbReference type="SAM" id="SignalP"/>
    </source>
</evidence>
<evidence type="ECO:0000313" key="2">
    <source>
        <dbReference type="EMBL" id="CAB3786849.1"/>
    </source>
</evidence>